<keyword evidence="6" id="KW-1185">Reference proteome</keyword>
<reference evidence="4" key="2">
    <citation type="journal article" name="BMC Genomics">
        <title>Long-read sequencing and de novo genome assembly of marine medaka (Oryzias melastigma).</title>
        <authorList>
            <person name="Liang P."/>
            <person name="Saqib H.S.A."/>
            <person name="Ni X."/>
            <person name="Shen Y."/>
        </authorList>
    </citation>
    <scope>NUCLEOTIDE SEQUENCE</scope>
    <source>
        <strain evidence="4">Bigg-433</strain>
    </source>
</reference>
<dbReference type="GeneTree" id="ENSGT00390000007991"/>
<dbReference type="PaxDb" id="30732-ENSOMEP00000014017"/>
<evidence type="ECO:0000313" key="6">
    <source>
        <dbReference type="Proteomes" id="UP000261560"/>
    </source>
</evidence>
<organism evidence="5 6">
    <name type="scientific">Oryzias melastigma</name>
    <name type="common">Marine medaka</name>
    <dbReference type="NCBI Taxonomy" id="30732"/>
    <lineage>
        <taxon>Eukaryota</taxon>
        <taxon>Metazoa</taxon>
        <taxon>Chordata</taxon>
        <taxon>Craniata</taxon>
        <taxon>Vertebrata</taxon>
        <taxon>Euteleostomi</taxon>
        <taxon>Actinopterygii</taxon>
        <taxon>Neopterygii</taxon>
        <taxon>Teleostei</taxon>
        <taxon>Neoteleostei</taxon>
        <taxon>Acanthomorphata</taxon>
        <taxon>Ovalentaria</taxon>
        <taxon>Atherinomorphae</taxon>
        <taxon>Beloniformes</taxon>
        <taxon>Adrianichthyidae</taxon>
        <taxon>Oryziinae</taxon>
        <taxon>Oryzias</taxon>
    </lineage>
</organism>
<evidence type="ECO:0000256" key="3">
    <source>
        <dbReference type="SAM" id="MobiDB-lite"/>
    </source>
</evidence>
<evidence type="ECO:0000256" key="1">
    <source>
        <dbReference type="ARBA" id="ARBA00006137"/>
    </source>
</evidence>
<dbReference type="PANTHER" id="PTHR34766:SF1">
    <property type="entry name" value="UPF0449 PROTEIN C19ORF25"/>
    <property type="match status" value="1"/>
</dbReference>
<evidence type="ECO:0000313" key="5">
    <source>
        <dbReference type="Ensembl" id="ENSOMEP00000014017.1"/>
    </source>
</evidence>
<feature type="region of interest" description="Disordered" evidence="3">
    <location>
        <begin position="1"/>
        <end position="22"/>
    </location>
</feature>
<dbReference type="AlphaFoldDB" id="A0A3B3CAA6"/>
<dbReference type="PANTHER" id="PTHR34766">
    <property type="entry name" value="UPF0449 PROTEIN C19ORF25"/>
    <property type="match status" value="1"/>
</dbReference>
<dbReference type="InterPro" id="IPR028227">
    <property type="entry name" value="UPF0449"/>
</dbReference>
<sequence length="107" mass="11969">MNLGSKAKKRVVLPTRPEPPSVDQILEDISRAAPNDPVFSILEKTGEDPTLPPDSEVEFRFQQCRQYLELNERLKEAQGRLQTQRGELQAAGEQLDGKVAEVKGQVL</sequence>
<dbReference type="EMBL" id="WKFB01000471">
    <property type="protein sequence ID" value="KAF6722046.1"/>
    <property type="molecule type" value="Genomic_DNA"/>
</dbReference>
<dbReference type="Proteomes" id="UP000646548">
    <property type="component" value="Unassembled WGS sequence"/>
</dbReference>
<dbReference type="Ensembl" id="ENSOMET00000021813.1">
    <property type="protein sequence ID" value="ENSOMEP00000014017.1"/>
    <property type="gene ID" value="ENSOMEG00000015494.1"/>
</dbReference>
<reference evidence="5" key="1">
    <citation type="submission" date="2025-05" db="UniProtKB">
        <authorList>
            <consortium name="Ensembl"/>
        </authorList>
    </citation>
    <scope>IDENTIFICATION</scope>
</reference>
<evidence type="ECO:0000313" key="4">
    <source>
        <dbReference type="EMBL" id="KAF6722046.1"/>
    </source>
</evidence>
<proteinExistence type="inferred from homology"/>
<name>A0A3B3CAA6_ORYME</name>
<comment type="similarity">
    <text evidence="1">Belongs to the UPF0449 family.</text>
</comment>
<evidence type="ECO:0000256" key="2">
    <source>
        <dbReference type="SAM" id="Coils"/>
    </source>
</evidence>
<accession>A0A3B3CAA6</accession>
<dbReference type="OrthoDB" id="6129359at2759"/>
<dbReference type="STRING" id="30732.ENSOMEP00000014017"/>
<gene>
    <name evidence="4" type="ORF">FQA47_007641</name>
</gene>
<keyword evidence="2" id="KW-0175">Coiled coil</keyword>
<feature type="compositionally biased region" description="Basic residues" evidence="3">
    <location>
        <begin position="1"/>
        <end position="11"/>
    </location>
</feature>
<dbReference type="Proteomes" id="UP000261560">
    <property type="component" value="Unplaced"/>
</dbReference>
<dbReference type="Pfam" id="PF15136">
    <property type="entry name" value="UPF0449"/>
    <property type="match status" value="1"/>
</dbReference>
<dbReference type="OMA" id="RFQQCRR"/>
<feature type="coiled-coil region" evidence="2">
    <location>
        <begin position="67"/>
        <end position="94"/>
    </location>
</feature>
<protein>
    <submittedName>
        <fullName evidence="5">Si:ch73-238c9.1</fullName>
    </submittedName>
    <submittedName>
        <fullName evidence="4">UPF0449 protein C19orf25-like</fullName>
    </submittedName>
</protein>